<dbReference type="Proteomes" id="UP000221837">
    <property type="component" value="Genome"/>
</dbReference>
<name>A0A1S6UB84_9CAUD</name>
<organism evidence="1 2">
    <name type="scientific">Serratia phage BF</name>
    <dbReference type="NCBI Taxonomy" id="1962671"/>
    <lineage>
        <taxon>Viruses</taxon>
        <taxon>Duplodnaviria</taxon>
        <taxon>Heunggongvirae</taxon>
        <taxon>Uroviricota</taxon>
        <taxon>Caudoviricetes</taxon>
        <taxon>Eneladusvirus</taxon>
        <taxon>Eneladusvirus BF</taxon>
    </lineage>
</organism>
<sequence>MKLVAIERIGDFSMPYLKLFKGSEDSPSPEVVLAELEAVNYQINVFSDQDEKLDKQMTRILNRNGYTEFEPPTVTISD</sequence>
<evidence type="ECO:0000313" key="1">
    <source>
        <dbReference type="EMBL" id="AQW88957.1"/>
    </source>
</evidence>
<keyword evidence="2" id="KW-1185">Reference proteome</keyword>
<accession>A0A1S6UB84</accession>
<reference evidence="1" key="1">
    <citation type="submission" date="2017-02" db="EMBL/GenBank/DDBJ databases">
        <title>Genome sequence of Serratia marcescens phage BF.</title>
        <authorList>
            <person name="Casey E."/>
            <person name="Fitzgerald B."/>
            <person name="Mahony J."/>
            <person name="Lugli G."/>
            <person name="Ventura M."/>
            <person name="van Sinderen D."/>
        </authorList>
    </citation>
    <scope>NUCLEOTIDE SEQUENCE [LARGE SCALE GENOMIC DNA]</scope>
</reference>
<dbReference type="EMBL" id="KY630187">
    <property type="protein sequence ID" value="AQW88957.1"/>
    <property type="molecule type" value="Genomic_DNA"/>
</dbReference>
<proteinExistence type="predicted"/>
<gene>
    <name evidence="1" type="ORF">BF_0432</name>
</gene>
<evidence type="ECO:0000313" key="2">
    <source>
        <dbReference type="Proteomes" id="UP000221837"/>
    </source>
</evidence>
<protein>
    <submittedName>
        <fullName evidence="1">Uncharacterized protein</fullName>
    </submittedName>
</protein>